<dbReference type="InterPro" id="IPR012944">
    <property type="entry name" value="SusD_RagB_dom"/>
</dbReference>
<comment type="subcellular location">
    <subcellularLocation>
        <location evidence="1">Cell outer membrane</location>
    </subcellularLocation>
</comment>
<evidence type="ECO:0000313" key="8">
    <source>
        <dbReference type="EMBL" id="RHI91351.1"/>
    </source>
</evidence>
<proteinExistence type="inferred from homology"/>
<keyword evidence="3" id="KW-0732">Signal</keyword>
<dbReference type="RefSeq" id="WP_118290858.1">
    <property type="nucleotide sequence ID" value="NZ_QRLF01000014.1"/>
</dbReference>
<dbReference type="SUPFAM" id="SSF48452">
    <property type="entry name" value="TPR-like"/>
    <property type="match status" value="1"/>
</dbReference>
<dbReference type="Pfam" id="PF14322">
    <property type="entry name" value="SusD-like_3"/>
    <property type="match status" value="1"/>
</dbReference>
<dbReference type="Pfam" id="PF07980">
    <property type="entry name" value="SusD_RagB"/>
    <property type="match status" value="1"/>
</dbReference>
<dbReference type="InterPro" id="IPR033985">
    <property type="entry name" value="SusD-like_N"/>
</dbReference>
<organism evidence="8 9">
    <name type="scientific">Phocaeicola vulgatus</name>
    <name type="common">Bacteroides vulgatus</name>
    <dbReference type="NCBI Taxonomy" id="821"/>
    <lineage>
        <taxon>Bacteria</taxon>
        <taxon>Pseudomonadati</taxon>
        <taxon>Bacteroidota</taxon>
        <taxon>Bacteroidia</taxon>
        <taxon>Bacteroidales</taxon>
        <taxon>Bacteroidaceae</taxon>
        <taxon>Phocaeicola</taxon>
    </lineage>
</organism>
<evidence type="ECO:0000256" key="2">
    <source>
        <dbReference type="ARBA" id="ARBA00006275"/>
    </source>
</evidence>
<evidence type="ECO:0000313" key="9">
    <source>
        <dbReference type="Proteomes" id="UP000285777"/>
    </source>
</evidence>
<accession>A0A415BRS7</accession>
<comment type="similarity">
    <text evidence="2">Belongs to the SusD family.</text>
</comment>
<dbReference type="Proteomes" id="UP000285777">
    <property type="component" value="Unassembled WGS sequence"/>
</dbReference>
<keyword evidence="5" id="KW-0998">Cell outer membrane</keyword>
<protein>
    <submittedName>
        <fullName evidence="8">RagB/SusD family nutrient uptake outer membrane protein</fullName>
    </submittedName>
</protein>
<reference evidence="8 9" key="1">
    <citation type="submission" date="2018-08" db="EMBL/GenBank/DDBJ databases">
        <title>A genome reference for cultivated species of the human gut microbiota.</title>
        <authorList>
            <person name="Zou Y."/>
            <person name="Xue W."/>
            <person name="Luo G."/>
        </authorList>
    </citation>
    <scope>NUCLEOTIDE SEQUENCE [LARGE SCALE GENOMIC DNA]</scope>
    <source>
        <strain evidence="8 9">AM13-21</strain>
    </source>
</reference>
<dbReference type="PROSITE" id="PS51257">
    <property type="entry name" value="PROKAR_LIPOPROTEIN"/>
    <property type="match status" value="1"/>
</dbReference>
<dbReference type="Gene3D" id="1.25.40.390">
    <property type="match status" value="1"/>
</dbReference>
<gene>
    <name evidence="8" type="ORF">DW150_10030</name>
</gene>
<evidence type="ECO:0000256" key="1">
    <source>
        <dbReference type="ARBA" id="ARBA00004442"/>
    </source>
</evidence>
<evidence type="ECO:0000259" key="7">
    <source>
        <dbReference type="Pfam" id="PF14322"/>
    </source>
</evidence>
<dbReference type="GO" id="GO:0009279">
    <property type="term" value="C:cell outer membrane"/>
    <property type="evidence" value="ECO:0007669"/>
    <property type="project" value="UniProtKB-SubCell"/>
</dbReference>
<evidence type="ECO:0000259" key="6">
    <source>
        <dbReference type="Pfam" id="PF07980"/>
    </source>
</evidence>
<keyword evidence="4" id="KW-0472">Membrane</keyword>
<feature type="domain" description="RagB/SusD" evidence="6">
    <location>
        <begin position="343"/>
        <end position="655"/>
    </location>
</feature>
<feature type="domain" description="SusD-like N-terminal" evidence="7">
    <location>
        <begin position="25"/>
        <end position="225"/>
    </location>
</feature>
<name>A0A415BRS7_PHOVU</name>
<sequence length="666" mass="75076">MTNIYFKLGTVVLSVGMLIFSSCNDFLDREPLDKITPEIYFANEDDLAAYSLGCYSFPTNDPTKFSIGVIANDNGTDNQAASDGNTSTWVPGEKRVAASGGAWDFTGIRKCNYFFERVLPKYEAGTINGNTDHIRHYIGEMYFIRAYNYYSKLVALGDFPIITEVLPDDHETLTANSLRRPLNEVARFILQDLDKSIELMGESSPNGKNRLTRKAGLLFKSRVALFEGTWLKYHRNTDRVPGGPGWPGAEMDYNKDFSIDIDSEISFFLNEAKSAASQVADVVRLTESTDMVNPEKGDPYNWNPYYEMFCAVDMDPIDEVLFWRAYDVSLGVGHSAGVYLVKAGGNMGYTRGMIDAFLMRDGLPIYASANYQGDVSLDKFKKGRDRRLQLFVAEPDDSLTLNGPIRGNEPFGTPLILQAAAERCPTGYAPRKCMSYDPVQYPTFSGRVNSYGCIIFRAVEAYLNYIEATYELDGRLDAKAVEYWKQIRRRAGVSDDLDKTINATDLDKENDWAKYSGSQLISPTLFNIRRERRTELMSEGLRMNDLKRWRALDMVKNYHIEGFNLWGGEIEKLYDGKLIPCGTAGKVPNVSSKELSGTTYLRIYQIQDRSKNLLFDGYNWCPANYLEPISAIHFTLTASDINNPETSVIYQNPGWTKIADESAIGY</sequence>
<dbReference type="EMBL" id="QRLF01000014">
    <property type="protein sequence ID" value="RHI91351.1"/>
    <property type="molecule type" value="Genomic_DNA"/>
</dbReference>
<evidence type="ECO:0000256" key="4">
    <source>
        <dbReference type="ARBA" id="ARBA00023136"/>
    </source>
</evidence>
<dbReference type="AlphaFoldDB" id="A0A415BRS7"/>
<evidence type="ECO:0000256" key="5">
    <source>
        <dbReference type="ARBA" id="ARBA00023237"/>
    </source>
</evidence>
<comment type="caution">
    <text evidence="8">The sequence shown here is derived from an EMBL/GenBank/DDBJ whole genome shotgun (WGS) entry which is preliminary data.</text>
</comment>
<dbReference type="InterPro" id="IPR011990">
    <property type="entry name" value="TPR-like_helical_dom_sf"/>
</dbReference>
<evidence type="ECO:0000256" key="3">
    <source>
        <dbReference type="ARBA" id="ARBA00022729"/>
    </source>
</evidence>